<accession>A0ACC0ZMN2</accession>
<evidence type="ECO:0000313" key="1">
    <source>
        <dbReference type="EMBL" id="KAJ0053487.1"/>
    </source>
</evidence>
<evidence type="ECO:0000313" key="2">
    <source>
        <dbReference type="Proteomes" id="UP001163603"/>
    </source>
</evidence>
<name>A0ACC0ZMN2_9ROSI</name>
<sequence>MEKSSTSSRFRFRDHQVLENSEQSSTSADISSDPDDESELQSMTAKGIKHLCLELLELKAESDEDFHRNIFLNYAAFVRVFEEVEGVEDQLMQLKSQVNHQKRLVNNLIDDIYLKALSKESIESIIEESVIAEPSVPSELEAHIDDLSEAMGILLAENRIDEAINILEMEGENFQRLQYDDNYDESDVLLLYDSAISEKRDMLMLQLTLMAENPRIAAPELQKTLVQLCRLGDSHLATQLLLKYYHSRIATGIHNLQGSKSYLHGVYIRELAKFVFSMISQAARSFAMLYGETSPYASELILWACEETEVFVAYFNKYVKPISEMSGGLSTAVEAVQFAMSICTLLESHRLVLRPCLIKEIRPCMEEVVQIHIDHFKKVIVIFTATDAWVLGRYIVSGILNEGGSSVVVGQQPEYCLLTNSGRKFITLLQTITADVIPLVSLQMEGSILRGLMDLFTEYIGILEKVITCETSDSEKGGARINLAESLPQQVSVLANLSTLQNFFSGTVRNVFRDINELVGFQQRELNSCLKFIQAASDQLRVHFCQKSLYRMMSLQSGLGSIPEACTDNAVNHDMLPDVMPSHVFQVLFLELRALNKLAEDNAFELDWFNELLRELIEAIFDWISSNKQIWAPIEKNLTGQNSYVFNQFVFDIHFLVEIAKHGGYFSNNPSVLVDLMNSAFISAGLDSRRDVNDDGWIKNSAEAIQRLMEIRELKSLDDGTGEKQDDDSVEVGDENQINYVTDSFQDDDRGSLEDSEVSTDASEVASDTKTVTLDTESNPLEGIVEASEVREEKASNEPNATEFFISKQGDDAEIELLGFEVT</sequence>
<protein>
    <submittedName>
        <fullName evidence="1">Uncharacterized protein</fullName>
    </submittedName>
</protein>
<comment type="caution">
    <text evidence="1">The sequence shown here is derived from an EMBL/GenBank/DDBJ whole genome shotgun (WGS) entry which is preliminary data.</text>
</comment>
<dbReference type="Proteomes" id="UP001163603">
    <property type="component" value="Chromosome 1"/>
</dbReference>
<keyword evidence="2" id="KW-1185">Reference proteome</keyword>
<proteinExistence type="predicted"/>
<organism evidence="1 2">
    <name type="scientific">Pistacia integerrima</name>
    <dbReference type="NCBI Taxonomy" id="434235"/>
    <lineage>
        <taxon>Eukaryota</taxon>
        <taxon>Viridiplantae</taxon>
        <taxon>Streptophyta</taxon>
        <taxon>Embryophyta</taxon>
        <taxon>Tracheophyta</taxon>
        <taxon>Spermatophyta</taxon>
        <taxon>Magnoliopsida</taxon>
        <taxon>eudicotyledons</taxon>
        <taxon>Gunneridae</taxon>
        <taxon>Pentapetalae</taxon>
        <taxon>rosids</taxon>
        <taxon>malvids</taxon>
        <taxon>Sapindales</taxon>
        <taxon>Anacardiaceae</taxon>
        <taxon>Pistacia</taxon>
    </lineage>
</organism>
<reference evidence="2" key="1">
    <citation type="journal article" date="2023" name="G3 (Bethesda)">
        <title>Genome assembly and association tests identify interacting loci associated with vigor, precocity, and sex in interspecific pistachio rootstocks.</title>
        <authorList>
            <person name="Palmer W."/>
            <person name="Jacygrad E."/>
            <person name="Sagayaradj S."/>
            <person name="Cavanaugh K."/>
            <person name="Han R."/>
            <person name="Bertier L."/>
            <person name="Beede B."/>
            <person name="Kafkas S."/>
            <person name="Golino D."/>
            <person name="Preece J."/>
            <person name="Michelmore R."/>
        </authorList>
    </citation>
    <scope>NUCLEOTIDE SEQUENCE [LARGE SCALE GENOMIC DNA]</scope>
</reference>
<dbReference type="EMBL" id="CM047736">
    <property type="protein sequence ID" value="KAJ0053487.1"/>
    <property type="molecule type" value="Genomic_DNA"/>
</dbReference>
<gene>
    <name evidence="1" type="ORF">Pint_01685</name>
</gene>